<gene>
    <name evidence="4" type="primary">LOC117568636</name>
</gene>
<evidence type="ECO:0000256" key="1">
    <source>
        <dbReference type="SAM" id="MobiDB-lite"/>
    </source>
</evidence>
<reference evidence="4" key="1">
    <citation type="submission" date="2025-08" db="UniProtKB">
        <authorList>
            <consortium name="RefSeq"/>
        </authorList>
    </citation>
    <scope>IDENTIFICATION</scope>
    <source>
        <strain evidence="4">15112-1751.03</strain>
        <tissue evidence="4">Whole Adult</tissue>
    </source>
</reference>
<organism evidence="3 4">
    <name type="scientific">Drosophila albomicans</name>
    <name type="common">Fruit fly</name>
    <dbReference type="NCBI Taxonomy" id="7291"/>
    <lineage>
        <taxon>Eukaryota</taxon>
        <taxon>Metazoa</taxon>
        <taxon>Ecdysozoa</taxon>
        <taxon>Arthropoda</taxon>
        <taxon>Hexapoda</taxon>
        <taxon>Insecta</taxon>
        <taxon>Pterygota</taxon>
        <taxon>Neoptera</taxon>
        <taxon>Endopterygota</taxon>
        <taxon>Diptera</taxon>
        <taxon>Brachycera</taxon>
        <taxon>Muscomorpha</taxon>
        <taxon>Ephydroidea</taxon>
        <taxon>Drosophilidae</taxon>
        <taxon>Drosophila</taxon>
    </lineage>
</organism>
<feature type="signal peptide" evidence="2">
    <location>
        <begin position="1"/>
        <end position="18"/>
    </location>
</feature>
<name>A0A6P8YBC5_DROAB</name>
<dbReference type="AlphaFoldDB" id="A0A6P8YBC5"/>
<dbReference type="Proteomes" id="UP000515160">
    <property type="component" value="Chromosome 3"/>
</dbReference>
<dbReference type="GeneID" id="117568636"/>
<feature type="chain" id="PRO_5028118994" evidence="2">
    <location>
        <begin position="19"/>
        <end position="54"/>
    </location>
</feature>
<evidence type="ECO:0000313" key="4">
    <source>
        <dbReference type="RefSeq" id="XP_034105317.1"/>
    </source>
</evidence>
<keyword evidence="3" id="KW-1185">Reference proteome</keyword>
<feature type="region of interest" description="Disordered" evidence="1">
    <location>
        <begin position="23"/>
        <end position="54"/>
    </location>
</feature>
<feature type="compositionally biased region" description="Basic and acidic residues" evidence="1">
    <location>
        <begin position="45"/>
        <end position="54"/>
    </location>
</feature>
<sequence length="54" mass="5986">MKWFNLFLLLSVLALVGGIGSMAAAEPLPQPGPEPKGRPNTTRRPRTDNIEDRR</sequence>
<proteinExistence type="predicted"/>
<evidence type="ECO:0000256" key="2">
    <source>
        <dbReference type="SAM" id="SignalP"/>
    </source>
</evidence>
<protein>
    <submittedName>
        <fullName evidence="4">Uncharacterized protein LOC117568636</fullName>
    </submittedName>
</protein>
<accession>A0A6P8YBC5</accession>
<keyword evidence="2" id="KW-0732">Signal</keyword>
<evidence type="ECO:0000313" key="3">
    <source>
        <dbReference type="Proteomes" id="UP000515160"/>
    </source>
</evidence>
<dbReference type="RefSeq" id="XP_034105317.1">
    <property type="nucleotide sequence ID" value="XM_034249426.2"/>
</dbReference>